<reference evidence="3" key="1">
    <citation type="journal article" date="2015" name="Genome Announc.">
        <title>Draft genome sequence of the fungus Penicillium brasilianum MG11.</title>
        <authorList>
            <person name="Horn F."/>
            <person name="Linde J."/>
            <person name="Mattern D.J."/>
            <person name="Walther G."/>
            <person name="Guthke R."/>
            <person name="Brakhage A.A."/>
            <person name="Valiante V."/>
        </authorList>
    </citation>
    <scope>NUCLEOTIDE SEQUENCE [LARGE SCALE GENOMIC DNA]</scope>
    <source>
        <strain evidence="3">MG11</strain>
    </source>
</reference>
<gene>
    <name evidence="2" type="ORF">PMG11_10268</name>
</gene>
<evidence type="ECO:0000313" key="2">
    <source>
        <dbReference type="EMBL" id="CEJ61748.1"/>
    </source>
</evidence>
<dbReference type="Proteomes" id="UP000042958">
    <property type="component" value="Unassembled WGS sequence"/>
</dbReference>
<keyword evidence="3" id="KW-1185">Reference proteome</keyword>
<dbReference type="EMBL" id="CDHK01000012">
    <property type="protein sequence ID" value="CEJ61748.1"/>
    <property type="molecule type" value="Genomic_DNA"/>
</dbReference>
<name>A0A0F7TYL8_PENBI</name>
<organism evidence="2 3">
    <name type="scientific">Penicillium brasilianum</name>
    <dbReference type="NCBI Taxonomy" id="104259"/>
    <lineage>
        <taxon>Eukaryota</taxon>
        <taxon>Fungi</taxon>
        <taxon>Dikarya</taxon>
        <taxon>Ascomycota</taxon>
        <taxon>Pezizomycotina</taxon>
        <taxon>Eurotiomycetes</taxon>
        <taxon>Eurotiomycetidae</taxon>
        <taxon>Eurotiales</taxon>
        <taxon>Aspergillaceae</taxon>
        <taxon>Penicillium</taxon>
    </lineage>
</organism>
<dbReference type="OrthoDB" id="4439444at2759"/>
<accession>A0A0F7TYL8</accession>
<proteinExistence type="predicted"/>
<dbReference type="AlphaFoldDB" id="A0A0F7TYL8"/>
<sequence>MSRRLDNDPSSSHQPVPVGGGHDHQGPSGNQSNPTNATRLAYYRSNTSKLLEFLKQSDQDSLDRFISVVRSGASHDDIFATIEQLSPDSGEQNIQRNGQSR</sequence>
<protein>
    <submittedName>
        <fullName evidence="2">Uncharacterized protein</fullName>
    </submittedName>
</protein>
<evidence type="ECO:0000313" key="3">
    <source>
        <dbReference type="Proteomes" id="UP000042958"/>
    </source>
</evidence>
<feature type="region of interest" description="Disordered" evidence="1">
    <location>
        <begin position="1"/>
        <end position="39"/>
    </location>
</feature>
<feature type="region of interest" description="Disordered" evidence="1">
    <location>
        <begin position="82"/>
        <end position="101"/>
    </location>
</feature>
<feature type="compositionally biased region" description="Polar residues" evidence="1">
    <location>
        <begin position="27"/>
        <end position="39"/>
    </location>
</feature>
<evidence type="ECO:0000256" key="1">
    <source>
        <dbReference type="SAM" id="MobiDB-lite"/>
    </source>
</evidence>
<feature type="compositionally biased region" description="Polar residues" evidence="1">
    <location>
        <begin position="83"/>
        <end position="101"/>
    </location>
</feature>